<accession>A0ACC5RCH5</accession>
<comment type="caution">
    <text evidence="1">The sequence shown here is derived from an EMBL/GenBank/DDBJ whole genome shotgun (WGS) entry which is preliminary data.</text>
</comment>
<keyword evidence="2" id="KW-1185">Reference proteome</keyword>
<dbReference type="EMBL" id="JAENHL010000008">
    <property type="protein sequence ID" value="MBK1870365.1"/>
    <property type="molecule type" value="Genomic_DNA"/>
</dbReference>
<evidence type="ECO:0000313" key="1">
    <source>
        <dbReference type="EMBL" id="MBK1870365.1"/>
    </source>
</evidence>
<dbReference type="Proteomes" id="UP000616151">
    <property type="component" value="Unassembled WGS sequence"/>
</dbReference>
<protein>
    <submittedName>
        <fullName evidence="1">Uncharacterized protein</fullName>
    </submittedName>
</protein>
<evidence type="ECO:0000313" key="2">
    <source>
        <dbReference type="Proteomes" id="UP000616151"/>
    </source>
</evidence>
<reference evidence="1" key="1">
    <citation type="submission" date="2021-01" db="EMBL/GenBank/DDBJ databases">
        <authorList>
            <person name="Sun Q."/>
        </authorList>
    </citation>
    <scope>NUCLEOTIDE SEQUENCE</scope>
    <source>
        <strain evidence="1">YIM B02566</strain>
    </source>
</reference>
<gene>
    <name evidence="1" type="ORF">JHL16_28635</name>
</gene>
<sequence length="212" mass="22738">MKLSASLYAANPFRLAHSVAAVAPHVGSFHIDVMDGRFAPAFGCDERLVSGLMRECDVPIDMHLMICDPASWAVRFAGLGVRSVAFHFESGVDVEKLAVEIRREGALANLALRHTTPVEQIAGMLAAVDGILLLTAPAGGGGFDANAFQRLASLPRNLPAIVDGNIDQTHFDRLRRQEVDLAVIGKALFSHADIERQAQDLAAAASCREQVD</sequence>
<organism evidence="1 2">
    <name type="scientific">Taklimakanibacter albus</name>
    <dbReference type="NCBI Taxonomy" id="2800327"/>
    <lineage>
        <taxon>Bacteria</taxon>
        <taxon>Pseudomonadati</taxon>
        <taxon>Pseudomonadota</taxon>
        <taxon>Alphaproteobacteria</taxon>
        <taxon>Hyphomicrobiales</taxon>
        <taxon>Aestuariivirgaceae</taxon>
        <taxon>Taklimakanibacter</taxon>
    </lineage>
</organism>
<proteinExistence type="predicted"/>
<name>A0ACC5RCH5_9HYPH</name>